<organism evidence="1 2">
    <name type="scientific">Paraphaeosphaeria sporulosa</name>
    <dbReference type="NCBI Taxonomy" id="1460663"/>
    <lineage>
        <taxon>Eukaryota</taxon>
        <taxon>Fungi</taxon>
        <taxon>Dikarya</taxon>
        <taxon>Ascomycota</taxon>
        <taxon>Pezizomycotina</taxon>
        <taxon>Dothideomycetes</taxon>
        <taxon>Pleosporomycetidae</taxon>
        <taxon>Pleosporales</taxon>
        <taxon>Massarineae</taxon>
        <taxon>Didymosphaeriaceae</taxon>
        <taxon>Paraphaeosphaeria</taxon>
    </lineage>
</organism>
<keyword evidence="2" id="KW-1185">Reference proteome</keyword>
<dbReference type="AlphaFoldDB" id="A0A177CR04"/>
<reference evidence="1 2" key="1">
    <citation type="submission" date="2016-05" db="EMBL/GenBank/DDBJ databases">
        <title>Comparative analysis of secretome profiles of manganese(II)-oxidizing ascomycete fungi.</title>
        <authorList>
            <consortium name="DOE Joint Genome Institute"/>
            <person name="Zeiner C.A."/>
            <person name="Purvine S.O."/>
            <person name="Zink E.M."/>
            <person name="Wu S."/>
            <person name="Pasa-Tolic L."/>
            <person name="Chaput D.L."/>
            <person name="Haridas S."/>
            <person name="Grigoriev I.V."/>
            <person name="Santelli C.M."/>
            <person name="Hansel C.M."/>
        </authorList>
    </citation>
    <scope>NUCLEOTIDE SEQUENCE [LARGE SCALE GENOMIC DNA]</scope>
    <source>
        <strain evidence="1 2">AP3s5-JAC2a</strain>
    </source>
</reference>
<gene>
    <name evidence="1" type="ORF">CC84DRAFT_446457</name>
</gene>
<dbReference type="Proteomes" id="UP000077069">
    <property type="component" value="Unassembled WGS sequence"/>
</dbReference>
<dbReference type="EMBL" id="KV441549">
    <property type="protein sequence ID" value="OAG09651.1"/>
    <property type="molecule type" value="Genomic_DNA"/>
</dbReference>
<proteinExistence type="predicted"/>
<evidence type="ECO:0000313" key="1">
    <source>
        <dbReference type="EMBL" id="OAG09651.1"/>
    </source>
</evidence>
<dbReference type="InParanoid" id="A0A177CR04"/>
<dbReference type="GeneID" id="28769790"/>
<dbReference type="RefSeq" id="XP_018040016.1">
    <property type="nucleotide sequence ID" value="XM_018186304.1"/>
</dbReference>
<evidence type="ECO:0000313" key="2">
    <source>
        <dbReference type="Proteomes" id="UP000077069"/>
    </source>
</evidence>
<protein>
    <submittedName>
        <fullName evidence="1">Uncharacterized protein</fullName>
    </submittedName>
</protein>
<name>A0A177CR04_9PLEO</name>
<sequence length="137" mass="15441">MASIFRSVSNKIPAFTHQTAFRCCLKCPPWSKILPVDHSHTADFMWCTVHRRAHANGCPVPRFKFPLPSPSRGFRTSVPLPTSQPFDHSFRLGLHTTLPSGTATDPRLHPAVLSPVPIRWRIDCVLVRQVWGPALLR</sequence>
<accession>A0A177CR04</accession>